<evidence type="ECO:0000256" key="1">
    <source>
        <dbReference type="ARBA" id="ARBA00004123"/>
    </source>
</evidence>
<dbReference type="GO" id="GO:0043565">
    <property type="term" value="F:sequence-specific DNA binding"/>
    <property type="evidence" value="ECO:0007669"/>
    <property type="project" value="TreeGrafter"/>
</dbReference>
<comment type="subcellular location">
    <subcellularLocation>
        <location evidence="1">Nucleus</location>
    </subcellularLocation>
</comment>
<dbReference type="AlphaFoldDB" id="A0A438N977"/>
<dbReference type="Pfam" id="PF00106">
    <property type="entry name" value="adh_short"/>
    <property type="match status" value="1"/>
</dbReference>
<proteinExistence type="predicted"/>
<dbReference type="SMART" id="SM00906">
    <property type="entry name" value="Fungal_trans"/>
    <property type="match status" value="1"/>
</dbReference>
<evidence type="ECO:0000256" key="4">
    <source>
        <dbReference type="ARBA" id="ARBA00023125"/>
    </source>
</evidence>
<keyword evidence="3" id="KW-0805">Transcription regulation</keyword>
<feature type="domain" description="Xylanolytic transcriptional activator regulatory" evidence="8">
    <location>
        <begin position="635"/>
        <end position="709"/>
    </location>
</feature>
<evidence type="ECO:0000256" key="7">
    <source>
        <dbReference type="SAM" id="MobiDB-lite"/>
    </source>
</evidence>
<sequence length="1028" mass="113625">MKEQYTNSGPITADVDFDKSNVRGKTAFITGGANGIGEAYTRQLVKNGAFVLIADLDQECGTALEKELSGSVKFVKTNVTQWADQLAAFKQALASSPSGRVDIVVANAGISAADSVFLNDVEQDEPDEPRLDISKINLDGVLYTTKLALFYFRKQNAANKGPPLDQVLVLQGSLAGYLDLPGAVQYAASKYALRGMFKCLRRTELQHNIRVNFIGPWFIATKILSKDVKAALTSQNVEFATVDDAAVALLKIVSNQDVIGRALAIVPRSIAPSGYLDIAIDDYDENTLLGKLQAGVTGATHRATTFDNLHLNAKTDSYRDRRFFADFNSSRPLSPDRLTTQYTNSQIKWLGLYRQVIHIKLALTAMLLRCGNRRSVLRLPVADVTPTSYLKQLQADNQLDSHPVRESDPDQDITEANSSQSLQAMESRGPSQPPPADPDIHNPLHEPQNIFQLDQASQQQFVGESTCTAFGDRLLQCIHPQGTPASMPSGYRYVQNSAFARQLGTPAACKLPDRIRSNLLVRVATRFIGQDYHFFLQEDFLQQLDAAYNSRDMQDCDPVWACKFFVVLALGELYSTTTPTIPPHQTDSQSVPGTDYFLSAVNLLQDQFEEPTTANIETMLLFCFYSNALGRVKSAHMYSGIALRLSTSLGLHRSIDKCVSLTPVEREHRIRLWWTVYIFDRSTSSKLGQPLSIHDNDIEVELPSWETLASDARQKFSSPEHLLANIELSRITGSIMRDIYGLSSKDSHGSFVHNVRSILKKLKKWDANVAPSLRLSQGAAHRPVASLQLHFNQCIILTTRPILLHVLKTKNPFASAAVSPGESGTPPISDTARMLADSCISAARTSNSIVSQLYIENALATYGYFDAHHLFSSTLILIISAIISPNSSDSDAVQTSFYLLKTMRDNGNMAASQYYSRLAHIQWTVGRLRTRVTAKETNVANTTESNQAITTPVSFPGPPLLDTTEFENDDWSNFLVPSTAVENYDWTGLGNICVDPLDNPLLQTFLDHTDTSWDDSLGLSNEDRSYVP</sequence>
<dbReference type="PRINTS" id="PR00081">
    <property type="entry name" value="GDHRDH"/>
</dbReference>
<dbReference type="Proteomes" id="UP000288859">
    <property type="component" value="Unassembled WGS sequence"/>
</dbReference>
<evidence type="ECO:0000259" key="8">
    <source>
        <dbReference type="SMART" id="SM00906"/>
    </source>
</evidence>
<dbReference type="PROSITE" id="PS00061">
    <property type="entry name" value="ADH_SHORT"/>
    <property type="match status" value="1"/>
</dbReference>
<dbReference type="PANTHER" id="PTHR47540">
    <property type="entry name" value="THIAMINE REPRESSIBLE GENES REGULATORY PROTEIN THI5"/>
    <property type="match status" value="1"/>
</dbReference>
<feature type="compositionally biased region" description="Polar residues" evidence="7">
    <location>
        <begin position="414"/>
        <end position="424"/>
    </location>
</feature>
<dbReference type="PANTHER" id="PTHR47540:SF6">
    <property type="entry name" value="ZN(II)2CYS6 TRANSCRIPTION FACTOR (EUROFUNG)"/>
    <property type="match status" value="1"/>
</dbReference>
<dbReference type="SUPFAM" id="SSF51735">
    <property type="entry name" value="NAD(P)-binding Rossmann-fold domains"/>
    <property type="match status" value="1"/>
</dbReference>
<gene>
    <name evidence="9" type="ORF">B0A52_04538</name>
</gene>
<dbReference type="InterPro" id="IPR036291">
    <property type="entry name" value="NAD(P)-bd_dom_sf"/>
</dbReference>
<dbReference type="CDD" id="cd12148">
    <property type="entry name" value="fungal_TF_MHR"/>
    <property type="match status" value="1"/>
</dbReference>
<dbReference type="InterPro" id="IPR007219">
    <property type="entry name" value="XnlR_reg_dom"/>
</dbReference>
<dbReference type="EMBL" id="NAJM01000013">
    <property type="protein sequence ID" value="RVX72333.1"/>
    <property type="molecule type" value="Genomic_DNA"/>
</dbReference>
<dbReference type="InterPro" id="IPR002347">
    <property type="entry name" value="SDR_fam"/>
</dbReference>
<name>A0A438N977_EXOME</name>
<accession>A0A438N977</accession>
<protein>
    <recommendedName>
        <fullName evidence="8">Xylanolytic transcriptional activator regulatory domain-containing protein</fullName>
    </recommendedName>
</protein>
<dbReference type="GO" id="GO:0005634">
    <property type="term" value="C:nucleus"/>
    <property type="evidence" value="ECO:0007669"/>
    <property type="project" value="UniProtKB-SubCell"/>
</dbReference>
<evidence type="ECO:0000256" key="6">
    <source>
        <dbReference type="ARBA" id="ARBA00023242"/>
    </source>
</evidence>
<dbReference type="VEuPathDB" id="FungiDB:PV10_02053"/>
<evidence type="ECO:0000256" key="5">
    <source>
        <dbReference type="ARBA" id="ARBA00023163"/>
    </source>
</evidence>
<dbReference type="GO" id="GO:0008270">
    <property type="term" value="F:zinc ion binding"/>
    <property type="evidence" value="ECO:0007669"/>
    <property type="project" value="InterPro"/>
</dbReference>
<dbReference type="InterPro" id="IPR051711">
    <property type="entry name" value="Stress_Response_Reg"/>
</dbReference>
<keyword evidence="2" id="KW-0521">NADP</keyword>
<keyword evidence="5" id="KW-0804">Transcription</keyword>
<keyword evidence="6" id="KW-0539">Nucleus</keyword>
<evidence type="ECO:0000313" key="10">
    <source>
        <dbReference type="Proteomes" id="UP000288859"/>
    </source>
</evidence>
<dbReference type="Gene3D" id="3.40.50.720">
    <property type="entry name" value="NAD(P)-binding Rossmann-like Domain"/>
    <property type="match status" value="1"/>
</dbReference>
<feature type="region of interest" description="Disordered" evidence="7">
    <location>
        <begin position="393"/>
        <end position="445"/>
    </location>
</feature>
<evidence type="ECO:0000313" key="9">
    <source>
        <dbReference type="EMBL" id="RVX72333.1"/>
    </source>
</evidence>
<reference evidence="9 10" key="1">
    <citation type="submission" date="2017-03" db="EMBL/GenBank/DDBJ databases">
        <title>Genomes of endolithic fungi from Antarctica.</title>
        <authorList>
            <person name="Coleine C."/>
            <person name="Masonjones S."/>
            <person name="Stajich J.E."/>
        </authorList>
    </citation>
    <scope>NUCLEOTIDE SEQUENCE [LARGE SCALE GENOMIC DNA]</scope>
    <source>
        <strain evidence="9 10">CCFEE 6314</strain>
    </source>
</reference>
<dbReference type="OrthoDB" id="3990906at2759"/>
<dbReference type="Pfam" id="PF04082">
    <property type="entry name" value="Fungal_trans"/>
    <property type="match status" value="1"/>
</dbReference>
<dbReference type="GO" id="GO:0006351">
    <property type="term" value="P:DNA-templated transcription"/>
    <property type="evidence" value="ECO:0007669"/>
    <property type="project" value="InterPro"/>
</dbReference>
<dbReference type="GO" id="GO:0045944">
    <property type="term" value="P:positive regulation of transcription by RNA polymerase II"/>
    <property type="evidence" value="ECO:0007669"/>
    <property type="project" value="TreeGrafter"/>
</dbReference>
<comment type="caution">
    <text evidence="9">The sequence shown here is derived from an EMBL/GenBank/DDBJ whole genome shotgun (WGS) entry which is preliminary data.</text>
</comment>
<organism evidence="9 10">
    <name type="scientific">Exophiala mesophila</name>
    <name type="common">Black yeast-like fungus</name>
    <dbReference type="NCBI Taxonomy" id="212818"/>
    <lineage>
        <taxon>Eukaryota</taxon>
        <taxon>Fungi</taxon>
        <taxon>Dikarya</taxon>
        <taxon>Ascomycota</taxon>
        <taxon>Pezizomycotina</taxon>
        <taxon>Eurotiomycetes</taxon>
        <taxon>Chaetothyriomycetidae</taxon>
        <taxon>Chaetothyriales</taxon>
        <taxon>Herpotrichiellaceae</taxon>
        <taxon>Exophiala</taxon>
    </lineage>
</organism>
<dbReference type="InterPro" id="IPR020904">
    <property type="entry name" value="Sc_DH/Rdtase_CS"/>
</dbReference>
<dbReference type="VEuPathDB" id="FungiDB:PV10_02054"/>
<evidence type="ECO:0000256" key="3">
    <source>
        <dbReference type="ARBA" id="ARBA00023015"/>
    </source>
</evidence>
<evidence type="ECO:0000256" key="2">
    <source>
        <dbReference type="ARBA" id="ARBA00022857"/>
    </source>
</evidence>
<keyword evidence="4" id="KW-0238">DNA-binding</keyword>